<sequence>MASASLCNWQMAKATFSEFVRTLLLLYTTILRLSKKDDLGRCSVKKAFGFALRTDLRSATAQSCLVNPKAFSVTLTQS</sequence>
<dbReference type="Proteomes" id="UP000618319">
    <property type="component" value="Unassembled WGS sequence"/>
</dbReference>
<evidence type="ECO:0000313" key="1">
    <source>
        <dbReference type="EMBL" id="MBE8722246.1"/>
    </source>
</evidence>
<evidence type="ECO:0008006" key="3">
    <source>
        <dbReference type="Google" id="ProtNLM"/>
    </source>
</evidence>
<name>A0ABR9TA70_9SPHI</name>
<dbReference type="EMBL" id="PSKQ01000023">
    <property type="protein sequence ID" value="MBE8722246.1"/>
    <property type="molecule type" value="Genomic_DNA"/>
</dbReference>
<proteinExistence type="predicted"/>
<accession>A0ABR9TA70</accession>
<comment type="caution">
    <text evidence="1">The sequence shown here is derived from an EMBL/GenBank/DDBJ whole genome shotgun (WGS) entry which is preliminary data.</text>
</comment>
<organism evidence="1 2">
    <name type="scientific">Sphingobacterium pedocola</name>
    <dbReference type="NCBI Taxonomy" id="2082722"/>
    <lineage>
        <taxon>Bacteria</taxon>
        <taxon>Pseudomonadati</taxon>
        <taxon>Bacteroidota</taxon>
        <taxon>Sphingobacteriia</taxon>
        <taxon>Sphingobacteriales</taxon>
        <taxon>Sphingobacteriaceae</taxon>
        <taxon>Sphingobacterium</taxon>
    </lineage>
</organism>
<evidence type="ECO:0000313" key="2">
    <source>
        <dbReference type="Proteomes" id="UP000618319"/>
    </source>
</evidence>
<reference evidence="1 2" key="1">
    <citation type="submission" date="2018-02" db="EMBL/GenBank/DDBJ databases">
        <title>Sphingobacterium KA21.</title>
        <authorList>
            <person name="Vasarhelyi B.M."/>
            <person name="Deshmukh S."/>
            <person name="Balint B."/>
            <person name="Kukolya J."/>
        </authorList>
    </citation>
    <scope>NUCLEOTIDE SEQUENCE [LARGE SCALE GENOMIC DNA]</scope>
    <source>
        <strain evidence="1 2">Ka21</strain>
    </source>
</reference>
<keyword evidence="2" id="KW-1185">Reference proteome</keyword>
<protein>
    <recommendedName>
        <fullName evidence="3">Secreted protein</fullName>
    </recommendedName>
</protein>
<gene>
    <name evidence="1" type="ORF">C4F40_16085</name>
</gene>